<proteinExistence type="predicted"/>
<dbReference type="KEGG" id="otd:J1M35_18740"/>
<gene>
    <name evidence="1" type="ORF">J1M35_18740</name>
</gene>
<dbReference type="SUPFAM" id="SSF51004">
    <property type="entry name" value="C-terminal (heme d1) domain of cytochrome cd1-nitrite reductase"/>
    <property type="match status" value="1"/>
</dbReference>
<dbReference type="InterPro" id="IPR015943">
    <property type="entry name" value="WD40/YVTN_repeat-like_dom_sf"/>
</dbReference>
<dbReference type="EMBL" id="CP071796">
    <property type="protein sequence ID" value="QTD45042.1"/>
    <property type="molecule type" value="Genomic_DNA"/>
</dbReference>
<accession>A0A975CFW4</accession>
<evidence type="ECO:0008006" key="3">
    <source>
        <dbReference type="Google" id="ProtNLM"/>
    </source>
</evidence>
<reference evidence="1" key="1">
    <citation type="submission" date="2021-03" db="EMBL/GenBank/DDBJ databases">
        <title>Ottowia sp. 27C isolated from the cloaca of a Giant Asian pond turtle (Heosemys grandis).</title>
        <authorList>
            <person name="Spergser J."/>
            <person name="Busse H.-J."/>
        </authorList>
    </citation>
    <scope>NUCLEOTIDE SEQUENCE</scope>
    <source>
        <strain evidence="1">27C</strain>
    </source>
</reference>
<evidence type="ECO:0000313" key="2">
    <source>
        <dbReference type="Proteomes" id="UP000663903"/>
    </source>
</evidence>
<dbReference type="Gene3D" id="2.130.10.10">
    <property type="entry name" value="YVTN repeat-like/Quinoprotein amine dehydrogenase"/>
    <property type="match status" value="1"/>
</dbReference>
<protein>
    <recommendedName>
        <fullName evidence="3">VCBS repeat-containing protein</fullName>
    </recommendedName>
</protein>
<dbReference type="AlphaFoldDB" id="A0A975CFW4"/>
<dbReference type="Proteomes" id="UP000663903">
    <property type="component" value="Chromosome"/>
</dbReference>
<organism evidence="1 2">
    <name type="scientific">Ottowia testudinis</name>
    <dbReference type="NCBI Taxonomy" id="2816950"/>
    <lineage>
        <taxon>Bacteria</taxon>
        <taxon>Pseudomonadati</taxon>
        <taxon>Pseudomonadota</taxon>
        <taxon>Betaproteobacteria</taxon>
        <taxon>Burkholderiales</taxon>
        <taxon>Comamonadaceae</taxon>
        <taxon>Ottowia</taxon>
    </lineage>
</organism>
<name>A0A975CFW4_9BURK</name>
<sequence>MGGFLSDATMTRSGWYSWVMVLAMALSGCQGSGSTASTGAGQPLANLQRLTISAPEAWGGEVRCGASGCQLALVEHETGFVVAHQFEGRSVRELARHPVAYHPDSAAWLKDDLFAAAVELSQGLEIFRLQAQSLVRVTQVVVGFAPRNVFVLDTEAGRYHMLVTPYSGSEVAWVSWAEDGQPARVRKARLCEAPWFPTRVTRAPGQPDAGVAVGCLDDKRVMWVSSADPSALPRMLAKFSAVPRQVRPSPSGKWLYVALETGGSNARIQMGTGELQYIKAPPTGGVAAAPMADDMVIWSDGNFLYLQRLDEQGNVLETRWLKVSGFATNLQLIDLDGDGERDLMVLNSAGKMADVIYGPLWEHASTQQPK</sequence>
<dbReference type="InterPro" id="IPR011048">
    <property type="entry name" value="Haem_d1_sf"/>
</dbReference>
<keyword evidence="2" id="KW-1185">Reference proteome</keyword>
<dbReference type="RefSeq" id="WP_208008794.1">
    <property type="nucleotide sequence ID" value="NZ_CP071796.1"/>
</dbReference>
<evidence type="ECO:0000313" key="1">
    <source>
        <dbReference type="EMBL" id="QTD45042.1"/>
    </source>
</evidence>